<evidence type="ECO:0000256" key="9">
    <source>
        <dbReference type="ARBA" id="ARBA00040502"/>
    </source>
</evidence>
<comment type="caution">
    <text evidence="13">The sequence shown here is derived from an EMBL/GenBank/DDBJ whole genome shotgun (WGS) entry which is preliminary data.</text>
</comment>
<evidence type="ECO:0000256" key="2">
    <source>
        <dbReference type="ARBA" id="ARBA00022723"/>
    </source>
</evidence>
<evidence type="ECO:0000313" key="14">
    <source>
        <dbReference type="Proteomes" id="UP000240830"/>
    </source>
</evidence>
<comment type="catalytic activity">
    <reaction evidence="11">
        <text>adenosine(37) in tRNA(Ala) + H2O + H(+) = inosine(37) in tRNA(Ala) + NH4(+)</text>
        <dbReference type="Rhea" id="RHEA:50968"/>
        <dbReference type="Rhea" id="RHEA-COMP:12855"/>
        <dbReference type="Rhea" id="RHEA-COMP:12856"/>
        <dbReference type="ChEBI" id="CHEBI:15377"/>
        <dbReference type="ChEBI" id="CHEBI:15378"/>
        <dbReference type="ChEBI" id="CHEBI:28938"/>
        <dbReference type="ChEBI" id="CHEBI:74411"/>
        <dbReference type="ChEBI" id="CHEBI:82852"/>
        <dbReference type="EC" id="3.5.4.34"/>
    </reaction>
</comment>
<keyword evidence="14" id="KW-1185">Reference proteome</keyword>
<dbReference type="EMBL" id="MTSL01000117">
    <property type="protein sequence ID" value="PJF18542.1"/>
    <property type="molecule type" value="Genomic_DNA"/>
</dbReference>
<keyword evidence="2" id="KW-0479">Metal-binding</keyword>
<dbReference type="Proteomes" id="UP000240830">
    <property type="component" value="Unassembled WGS sequence"/>
</dbReference>
<evidence type="ECO:0000313" key="13">
    <source>
        <dbReference type="EMBL" id="PJF18542.1"/>
    </source>
</evidence>
<dbReference type="GO" id="GO:0003723">
    <property type="term" value="F:RNA binding"/>
    <property type="evidence" value="ECO:0007669"/>
    <property type="project" value="InterPro"/>
</dbReference>
<evidence type="ECO:0000256" key="11">
    <source>
        <dbReference type="ARBA" id="ARBA00047635"/>
    </source>
</evidence>
<proteinExistence type="inferred from homology"/>
<keyword evidence="4" id="KW-0862">Zinc</keyword>
<sequence>MPEHEEWARLVHDKYDQCGFRLHRHGEWTVIAGILEVSNGPHVVALGAGLKCLPVCAIPSELRHQLVRDSHAEVLARRALIRYLLAGHQPGRLVMYISHSPCGDASMHVLEAPLVKRIKLTRGRDDAATRGLRTKPGRRDSPPTECVSCTDKIALWGTVGWQGALIDETVHIEEILIGEHFDSDALETGINDKSVNKYTFTKYTGLPFKHSRAAVLATGLDERLLVPSSVAQVWYEGGKPETLTDGRKLGSAKPRVTLPVKSQSCISTENIARARGVEAVVGKQKNTKYQFQKKMALQGPFQDWPVSDPVMKSFRDSQSPC</sequence>
<gene>
    <name evidence="13" type="ORF">PSACC_01690</name>
</gene>
<organism evidence="13 14">
    <name type="scientific">Paramicrosporidium saccamoebae</name>
    <dbReference type="NCBI Taxonomy" id="1246581"/>
    <lineage>
        <taxon>Eukaryota</taxon>
        <taxon>Fungi</taxon>
        <taxon>Fungi incertae sedis</taxon>
        <taxon>Cryptomycota</taxon>
        <taxon>Cryptomycota incertae sedis</taxon>
        <taxon>Paramicrosporidium</taxon>
    </lineage>
</organism>
<dbReference type="OrthoDB" id="10268011at2759"/>
<name>A0A2H9TLC9_9FUNG</name>
<dbReference type="GO" id="GO:0008033">
    <property type="term" value="P:tRNA processing"/>
    <property type="evidence" value="ECO:0007669"/>
    <property type="project" value="UniProtKB-KW"/>
</dbReference>
<dbReference type="PANTHER" id="PTHR46516:SF1">
    <property type="entry name" value="TRNA-SPECIFIC ADENOSINE DEAMINASE 1"/>
    <property type="match status" value="1"/>
</dbReference>
<dbReference type="EC" id="3.5.4.34" evidence="8"/>
<evidence type="ECO:0000256" key="10">
    <source>
        <dbReference type="ARBA" id="ARBA00041760"/>
    </source>
</evidence>
<accession>A0A2H9TLC9</accession>
<dbReference type="GO" id="GO:0046872">
    <property type="term" value="F:metal ion binding"/>
    <property type="evidence" value="ECO:0007669"/>
    <property type="project" value="UniProtKB-KW"/>
</dbReference>
<evidence type="ECO:0000259" key="12">
    <source>
        <dbReference type="PROSITE" id="PS50141"/>
    </source>
</evidence>
<dbReference type="PROSITE" id="PS50141">
    <property type="entry name" value="A_DEAMIN_EDITASE"/>
    <property type="match status" value="1"/>
</dbReference>
<comment type="function">
    <text evidence="6">Specifically deaminates adenosine-37 to inosine in tRNA-Ala.</text>
</comment>
<feature type="domain" description="A to I editase" evidence="12">
    <location>
        <begin position="45"/>
        <end position="207"/>
    </location>
</feature>
<evidence type="ECO:0000256" key="6">
    <source>
        <dbReference type="ARBA" id="ARBA00037784"/>
    </source>
</evidence>
<evidence type="ECO:0000256" key="3">
    <source>
        <dbReference type="ARBA" id="ARBA00022801"/>
    </source>
</evidence>
<dbReference type="AlphaFoldDB" id="A0A2H9TLC9"/>
<evidence type="ECO:0000256" key="4">
    <source>
        <dbReference type="ARBA" id="ARBA00022833"/>
    </source>
</evidence>
<evidence type="ECO:0000256" key="7">
    <source>
        <dbReference type="ARBA" id="ARBA00038326"/>
    </source>
</evidence>
<dbReference type="GO" id="GO:0043829">
    <property type="term" value="F:tRNA-specific adenosine-37 deaminase activity"/>
    <property type="evidence" value="ECO:0007669"/>
    <property type="project" value="UniProtKB-EC"/>
</dbReference>
<keyword evidence="1" id="KW-0819">tRNA processing</keyword>
<evidence type="ECO:0000256" key="5">
    <source>
        <dbReference type="ARBA" id="ARBA00037026"/>
    </source>
</evidence>
<comment type="cofactor">
    <cofactor evidence="5">
        <name>1D-myo-inositol hexakisphosphate</name>
        <dbReference type="ChEBI" id="CHEBI:58130"/>
    </cofactor>
</comment>
<dbReference type="Pfam" id="PF02137">
    <property type="entry name" value="A_deamin"/>
    <property type="match status" value="2"/>
</dbReference>
<dbReference type="STRING" id="1246581.A0A2H9TLC9"/>
<dbReference type="InterPro" id="IPR002466">
    <property type="entry name" value="A_deamin"/>
</dbReference>
<reference evidence="13 14" key="1">
    <citation type="submission" date="2016-10" db="EMBL/GenBank/DDBJ databases">
        <title>The genome of Paramicrosporidium saccamoebae is the missing link in understanding Cryptomycota and Microsporidia evolution.</title>
        <authorList>
            <person name="Quandt C.A."/>
            <person name="Beaudet D."/>
            <person name="Corsaro D."/>
            <person name="Michel R."/>
            <person name="Corradi N."/>
            <person name="James T."/>
        </authorList>
    </citation>
    <scope>NUCLEOTIDE SEQUENCE [LARGE SCALE GENOMIC DNA]</scope>
    <source>
        <strain evidence="13 14">KSL3</strain>
    </source>
</reference>
<dbReference type="PANTHER" id="PTHR46516">
    <property type="entry name" value="TRNA-SPECIFIC ADENOSINE DEAMINASE 1"/>
    <property type="match status" value="1"/>
</dbReference>
<dbReference type="SMART" id="SM00552">
    <property type="entry name" value="ADEAMc"/>
    <property type="match status" value="1"/>
</dbReference>
<evidence type="ECO:0000256" key="8">
    <source>
        <dbReference type="ARBA" id="ARBA00038940"/>
    </source>
</evidence>
<keyword evidence="3" id="KW-0378">Hydrolase</keyword>
<evidence type="ECO:0000256" key="1">
    <source>
        <dbReference type="ARBA" id="ARBA00022694"/>
    </source>
</evidence>
<comment type="similarity">
    <text evidence="7">Belongs to the ADAT1 family.</text>
</comment>
<protein>
    <recommendedName>
        <fullName evidence="9">tRNA-specific adenosine deaminase 1</fullName>
        <ecNumber evidence="8">3.5.4.34</ecNumber>
    </recommendedName>
    <alternativeName>
        <fullName evidence="10">tRNA-specific adenosine-37 deaminase</fullName>
    </alternativeName>
</protein>